<accession>B4M2I4</accession>
<keyword evidence="3" id="KW-1185">Reference proteome</keyword>
<dbReference type="AlphaFoldDB" id="B4M2I4"/>
<dbReference type="PhylomeDB" id="B4M2I4"/>
<dbReference type="KEGG" id="dvi:6631577"/>
<sequence>MDEIFESPSFHNNCCMFRKRKRFLRKNQRSVATQCPACVRSGLSTAEDRFENRNIETAKKALTIHHLRRAHVPVRRTPSYLILSSTSSESNEEDPRKRKVPPVAYPSYIKRRPPCE</sequence>
<dbReference type="EMBL" id="CH940651">
    <property type="protein sequence ID" value="EDW65888.1"/>
    <property type="molecule type" value="Genomic_DNA"/>
</dbReference>
<organism evidence="2 3">
    <name type="scientific">Drosophila virilis</name>
    <name type="common">Fruit fly</name>
    <dbReference type="NCBI Taxonomy" id="7244"/>
    <lineage>
        <taxon>Eukaryota</taxon>
        <taxon>Metazoa</taxon>
        <taxon>Ecdysozoa</taxon>
        <taxon>Arthropoda</taxon>
        <taxon>Hexapoda</taxon>
        <taxon>Insecta</taxon>
        <taxon>Pterygota</taxon>
        <taxon>Neoptera</taxon>
        <taxon>Endopterygota</taxon>
        <taxon>Diptera</taxon>
        <taxon>Brachycera</taxon>
        <taxon>Muscomorpha</taxon>
        <taxon>Ephydroidea</taxon>
        <taxon>Drosophilidae</taxon>
        <taxon>Drosophila</taxon>
    </lineage>
</organism>
<feature type="region of interest" description="Disordered" evidence="1">
    <location>
        <begin position="83"/>
        <end position="116"/>
    </location>
</feature>
<dbReference type="HOGENOM" id="CLU_2099429_0_0_1"/>
<dbReference type="OMA" id="VAYPSYI"/>
<evidence type="ECO:0000313" key="3">
    <source>
        <dbReference type="Proteomes" id="UP000008792"/>
    </source>
</evidence>
<gene>
    <name evidence="2" type="primary">Dvir\GJ18649</name>
    <name evidence="2" type="ORF">Dvir_GJ18649</name>
</gene>
<reference evidence="2 3" key="1">
    <citation type="journal article" date="2007" name="Nature">
        <title>Evolution of genes and genomes on the Drosophila phylogeny.</title>
        <authorList>
            <consortium name="Drosophila 12 Genomes Consortium"/>
            <person name="Clark A.G."/>
            <person name="Eisen M.B."/>
            <person name="Smith D.R."/>
            <person name="Bergman C.M."/>
            <person name="Oliver B."/>
            <person name="Markow T.A."/>
            <person name="Kaufman T.C."/>
            <person name="Kellis M."/>
            <person name="Gelbart W."/>
            <person name="Iyer V.N."/>
            <person name="Pollard D.A."/>
            <person name="Sackton T.B."/>
            <person name="Larracuente A.M."/>
            <person name="Singh N.D."/>
            <person name="Abad J.P."/>
            <person name="Abt D.N."/>
            <person name="Adryan B."/>
            <person name="Aguade M."/>
            <person name="Akashi H."/>
            <person name="Anderson W.W."/>
            <person name="Aquadro C.F."/>
            <person name="Ardell D.H."/>
            <person name="Arguello R."/>
            <person name="Artieri C.G."/>
            <person name="Barbash D.A."/>
            <person name="Barker D."/>
            <person name="Barsanti P."/>
            <person name="Batterham P."/>
            <person name="Batzoglou S."/>
            <person name="Begun D."/>
            <person name="Bhutkar A."/>
            <person name="Blanco E."/>
            <person name="Bosak S.A."/>
            <person name="Bradley R.K."/>
            <person name="Brand A.D."/>
            <person name="Brent M.R."/>
            <person name="Brooks A.N."/>
            <person name="Brown R.H."/>
            <person name="Butlin R.K."/>
            <person name="Caggese C."/>
            <person name="Calvi B.R."/>
            <person name="Bernardo de Carvalho A."/>
            <person name="Caspi A."/>
            <person name="Castrezana S."/>
            <person name="Celniker S.E."/>
            <person name="Chang J.L."/>
            <person name="Chapple C."/>
            <person name="Chatterji S."/>
            <person name="Chinwalla A."/>
            <person name="Civetta A."/>
            <person name="Clifton S.W."/>
            <person name="Comeron J.M."/>
            <person name="Costello J.C."/>
            <person name="Coyne J.A."/>
            <person name="Daub J."/>
            <person name="David R.G."/>
            <person name="Delcher A.L."/>
            <person name="Delehaunty K."/>
            <person name="Do C.B."/>
            <person name="Ebling H."/>
            <person name="Edwards K."/>
            <person name="Eickbush T."/>
            <person name="Evans J.D."/>
            <person name="Filipski A."/>
            <person name="Findeiss S."/>
            <person name="Freyhult E."/>
            <person name="Fulton L."/>
            <person name="Fulton R."/>
            <person name="Garcia A.C."/>
            <person name="Gardiner A."/>
            <person name="Garfield D.A."/>
            <person name="Garvin B.E."/>
            <person name="Gibson G."/>
            <person name="Gilbert D."/>
            <person name="Gnerre S."/>
            <person name="Godfrey J."/>
            <person name="Good R."/>
            <person name="Gotea V."/>
            <person name="Gravely B."/>
            <person name="Greenberg A.J."/>
            <person name="Griffiths-Jones S."/>
            <person name="Gross S."/>
            <person name="Guigo R."/>
            <person name="Gustafson E.A."/>
            <person name="Haerty W."/>
            <person name="Hahn M.W."/>
            <person name="Halligan D.L."/>
            <person name="Halpern A.L."/>
            <person name="Halter G.M."/>
            <person name="Han M.V."/>
            <person name="Heger A."/>
            <person name="Hillier L."/>
            <person name="Hinrichs A.S."/>
            <person name="Holmes I."/>
            <person name="Hoskins R.A."/>
            <person name="Hubisz M.J."/>
            <person name="Hultmark D."/>
            <person name="Huntley M.A."/>
            <person name="Jaffe D.B."/>
            <person name="Jagadeeshan S."/>
            <person name="Jeck W.R."/>
            <person name="Johnson J."/>
            <person name="Jones C.D."/>
            <person name="Jordan W.C."/>
            <person name="Karpen G.H."/>
            <person name="Kataoka E."/>
            <person name="Keightley P.D."/>
            <person name="Kheradpour P."/>
            <person name="Kirkness E.F."/>
            <person name="Koerich L.B."/>
            <person name="Kristiansen K."/>
            <person name="Kudrna D."/>
            <person name="Kulathinal R.J."/>
            <person name="Kumar S."/>
            <person name="Kwok R."/>
            <person name="Lander E."/>
            <person name="Langley C.H."/>
            <person name="Lapoint R."/>
            <person name="Lazzaro B.P."/>
            <person name="Lee S.J."/>
            <person name="Levesque L."/>
            <person name="Li R."/>
            <person name="Lin C.F."/>
            <person name="Lin M.F."/>
            <person name="Lindblad-Toh K."/>
            <person name="Llopart A."/>
            <person name="Long M."/>
            <person name="Low L."/>
            <person name="Lozovsky E."/>
            <person name="Lu J."/>
            <person name="Luo M."/>
            <person name="Machado C.A."/>
            <person name="Makalowski W."/>
            <person name="Marzo M."/>
            <person name="Matsuda M."/>
            <person name="Matzkin L."/>
            <person name="McAllister B."/>
            <person name="McBride C.S."/>
            <person name="McKernan B."/>
            <person name="McKernan K."/>
            <person name="Mendez-Lago M."/>
            <person name="Minx P."/>
            <person name="Mollenhauer M.U."/>
            <person name="Montooth K."/>
            <person name="Mount S.M."/>
            <person name="Mu X."/>
            <person name="Myers E."/>
            <person name="Negre B."/>
            <person name="Newfeld S."/>
            <person name="Nielsen R."/>
            <person name="Noor M.A."/>
            <person name="O'Grady P."/>
            <person name="Pachter L."/>
            <person name="Papaceit M."/>
            <person name="Parisi M.J."/>
            <person name="Parisi M."/>
            <person name="Parts L."/>
            <person name="Pedersen J.S."/>
            <person name="Pesole G."/>
            <person name="Phillippy A.M."/>
            <person name="Ponting C.P."/>
            <person name="Pop M."/>
            <person name="Porcelli D."/>
            <person name="Powell J.R."/>
            <person name="Prohaska S."/>
            <person name="Pruitt K."/>
            <person name="Puig M."/>
            <person name="Quesneville H."/>
            <person name="Ram K.R."/>
            <person name="Rand D."/>
            <person name="Rasmussen M.D."/>
            <person name="Reed L.K."/>
            <person name="Reenan R."/>
            <person name="Reily A."/>
            <person name="Remington K.A."/>
            <person name="Rieger T.T."/>
            <person name="Ritchie M.G."/>
            <person name="Robin C."/>
            <person name="Rogers Y.H."/>
            <person name="Rohde C."/>
            <person name="Rozas J."/>
            <person name="Rubenfield M.J."/>
            <person name="Ruiz A."/>
            <person name="Russo S."/>
            <person name="Salzberg S.L."/>
            <person name="Sanchez-Gracia A."/>
            <person name="Saranga D.J."/>
            <person name="Sato H."/>
            <person name="Schaeffer S.W."/>
            <person name="Schatz M.C."/>
            <person name="Schlenke T."/>
            <person name="Schwartz R."/>
            <person name="Segarra C."/>
            <person name="Singh R.S."/>
            <person name="Sirot L."/>
            <person name="Sirota M."/>
            <person name="Sisneros N.B."/>
            <person name="Smith C.D."/>
            <person name="Smith T.F."/>
            <person name="Spieth J."/>
            <person name="Stage D.E."/>
            <person name="Stark A."/>
            <person name="Stephan W."/>
            <person name="Strausberg R.L."/>
            <person name="Strempel S."/>
            <person name="Sturgill D."/>
            <person name="Sutton G."/>
            <person name="Sutton G.G."/>
            <person name="Tao W."/>
            <person name="Teichmann S."/>
            <person name="Tobari Y.N."/>
            <person name="Tomimura Y."/>
            <person name="Tsolas J.M."/>
            <person name="Valente V.L."/>
            <person name="Venter E."/>
            <person name="Venter J.C."/>
            <person name="Vicario S."/>
            <person name="Vieira F.G."/>
            <person name="Vilella A.J."/>
            <person name="Villasante A."/>
            <person name="Walenz B."/>
            <person name="Wang J."/>
            <person name="Wasserman M."/>
            <person name="Watts T."/>
            <person name="Wilson D."/>
            <person name="Wilson R.K."/>
            <person name="Wing R.A."/>
            <person name="Wolfner M.F."/>
            <person name="Wong A."/>
            <person name="Wong G.K."/>
            <person name="Wu C.I."/>
            <person name="Wu G."/>
            <person name="Yamamoto D."/>
            <person name="Yang H.P."/>
            <person name="Yang S.P."/>
            <person name="Yorke J.A."/>
            <person name="Yoshida K."/>
            <person name="Zdobnov E."/>
            <person name="Zhang P."/>
            <person name="Zhang Y."/>
            <person name="Zimin A.V."/>
            <person name="Baldwin J."/>
            <person name="Abdouelleil A."/>
            <person name="Abdulkadir J."/>
            <person name="Abebe A."/>
            <person name="Abera B."/>
            <person name="Abreu J."/>
            <person name="Acer S.C."/>
            <person name="Aftuck L."/>
            <person name="Alexander A."/>
            <person name="An P."/>
            <person name="Anderson E."/>
            <person name="Anderson S."/>
            <person name="Arachi H."/>
            <person name="Azer M."/>
            <person name="Bachantsang P."/>
            <person name="Barry A."/>
            <person name="Bayul T."/>
            <person name="Berlin A."/>
            <person name="Bessette D."/>
            <person name="Bloom T."/>
            <person name="Blye J."/>
            <person name="Boguslavskiy L."/>
            <person name="Bonnet C."/>
            <person name="Boukhgalter B."/>
            <person name="Bourzgui I."/>
            <person name="Brown A."/>
            <person name="Cahill P."/>
            <person name="Channer S."/>
            <person name="Cheshatsang Y."/>
            <person name="Chuda L."/>
            <person name="Citroen M."/>
            <person name="Collymore A."/>
            <person name="Cooke P."/>
            <person name="Costello M."/>
            <person name="D'Aco K."/>
            <person name="Daza R."/>
            <person name="De Haan G."/>
            <person name="DeGray S."/>
            <person name="DeMaso C."/>
            <person name="Dhargay N."/>
            <person name="Dooley K."/>
            <person name="Dooley E."/>
            <person name="Doricent M."/>
            <person name="Dorje P."/>
            <person name="Dorjee K."/>
            <person name="Dupes A."/>
            <person name="Elong R."/>
            <person name="Falk J."/>
            <person name="Farina A."/>
            <person name="Faro S."/>
            <person name="Ferguson D."/>
            <person name="Fisher S."/>
            <person name="Foley C.D."/>
            <person name="Franke A."/>
            <person name="Friedrich D."/>
            <person name="Gadbois L."/>
            <person name="Gearin G."/>
            <person name="Gearin C.R."/>
            <person name="Giannoukos G."/>
            <person name="Goode T."/>
            <person name="Graham J."/>
            <person name="Grandbois E."/>
            <person name="Grewal S."/>
            <person name="Gyaltsen K."/>
            <person name="Hafez N."/>
            <person name="Hagos B."/>
            <person name="Hall J."/>
            <person name="Henson C."/>
            <person name="Hollinger A."/>
            <person name="Honan T."/>
            <person name="Huard M.D."/>
            <person name="Hughes L."/>
            <person name="Hurhula B."/>
            <person name="Husby M.E."/>
            <person name="Kamat A."/>
            <person name="Kanga B."/>
            <person name="Kashin S."/>
            <person name="Khazanovich D."/>
            <person name="Kisner P."/>
            <person name="Lance K."/>
            <person name="Lara M."/>
            <person name="Lee W."/>
            <person name="Lennon N."/>
            <person name="Letendre F."/>
            <person name="LeVine R."/>
            <person name="Lipovsky A."/>
            <person name="Liu X."/>
            <person name="Liu J."/>
            <person name="Liu S."/>
            <person name="Lokyitsang T."/>
            <person name="Lokyitsang Y."/>
            <person name="Lubonja R."/>
            <person name="Lui A."/>
            <person name="MacDonald P."/>
            <person name="Magnisalis V."/>
            <person name="Maru K."/>
            <person name="Matthews C."/>
            <person name="McCusker W."/>
            <person name="McDonough S."/>
            <person name="Mehta T."/>
            <person name="Meldrim J."/>
            <person name="Meneus L."/>
            <person name="Mihai O."/>
            <person name="Mihalev A."/>
            <person name="Mihova T."/>
            <person name="Mittelman R."/>
            <person name="Mlenga V."/>
            <person name="Montmayeur A."/>
            <person name="Mulrain L."/>
            <person name="Navidi A."/>
            <person name="Naylor J."/>
            <person name="Negash T."/>
            <person name="Nguyen T."/>
            <person name="Nguyen N."/>
            <person name="Nicol R."/>
            <person name="Norbu C."/>
            <person name="Norbu N."/>
            <person name="Novod N."/>
            <person name="O'Neill B."/>
            <person name="Osman S."/>
            <person name="Markiewicz E."/>
            <person name="Oyono O.L."/>
            <person name="Patti C."/>
            <person name="Phunkhang P."/>
            <person name="Pierre F."/>
            <person name="Priest M."/>
            <person name="Raghuraman S."/>
            <person name="Rege F."/>
            <person name="Reyes R."/>
            <person name="Rise C."/>
            <person name="Rogov P."/>
            <person name="Ross K."/>
            <person name="Ryan E."/>
            <person name="Settipalli S."/>
            <person name="Shea T."/>
            <person name="Sherpa N."/>
            <person name="Shi L."/>
            <person name="Shih D."/>
            <person name="Sparrow T."/>
            <person name="Spaulding J."/>
            <person name="Stalker J."/>
            <person name="Stange-Thomann N."/>
            <person name="Stavropoulos S."/>
            <person name="Stone C."/>
            <person name="Strader C."/>
            <person name="Tesfaye S."/>
            <person name="Thomson T."/>
            <person name="Thoulutsang Y."/>
            <person name="Thoulutsang D."/>
            <person name="Topham K."/>
            <person name="Topping I."/>
            <person name="Tsamla T."/>
            <person name="Vassiliev H."/>
            <person name="Vo A."/>
            <person name="Wangchuk T."/>
            <person name="Wangdi T."/>
            <person name="Weiand M."/>
            <person name="Wilkinson J."/>
            <person name="Wilson A."/>
            <person name="Yadav S."/>
            <person name="Young G."/>
            <person name="Yu Q."/>
            <person name="Zembek L."/>
            <person name="Zhong D."/>
            <person name="Zimmer A."/>
            <person name="Zwirko Z."/>
            <person name="Jaffe D.B."/>
            <person name="Alvarez P."/>
            <person name="Brockman W."/>
            <person name="Butler J."/>
            <person name="Chin C."/>
            <person name="Gnerre S."/>
            <person name="Grabherr M."/>
            <person name="Kleber M."/>
            <person name="Mauceli E."/>
            <person name="MacCallum I."/>
        </authorList>
    </citation>
    <scope>NUCLEOTIDE SEQUENCE [LARGE SCALE GENOMIC DNA]</scope>
    <source>
        <strain evidence="3">Tucson 15010-1051.87</strain>
    </source>
</reference>
<evidence type="ECO:0000256" key="1">
    <source>
        <dbReference type="SAM" id="MobiDB-lite"/>
    </source>
</evidence>
<evidence type="ECO:0000313" key="2">
    <source>
        <dbReference type="EMBL" id="EDW65888.1"/>
    </source>
</evidence>
<name>B4M2I4_DROVI</name>
<proteinExistence type="predicted"/>
<protein>
    <submittedName>
        <fullName evidence="2">Uncharacterized protein</fullName>
    </submittedName>
</protein>
<dbReference type="Proteomes" id="UP000008792">
    <property type="component" value="Unassembled WGS sequence"/>
</dbReference>
<dbReference type="InParanoid" id="B4M2I4"/>